<protein>
    <submittedName>
        <fullName evidence="4">Lamin tail domain-containing protein</fullName>
    </submittedName>
</protein>
<dbReference type="InterPro" id="IPR001322">
    <property type="entry name" value="Lamin_tail_dom"/>
</dbReference>
<gene>
    <name evidence="4" type="ORF">POL67_43900</name>
</gene>
<dbReference type="EMBL" id="JAQNDO010000001">
    <property type="protein sequence ID" value="MDC0748351.1"/>
    <property type="molecule type" value="Genomic_DNA"/>
</dbReference>
<dbReference type="PROSITE" id="PS51257">
    <property type="entry name" value="PROKAR_LIPOPROTEIN"/>
    <property type="match status" value="1"/>
</dbReference>
<evidence type="ECO:0000256" key="1">
    <source>
        <dbReference type="SAM" id="MobiDB-lite"/>
    </source>
</evidence>
<evidence type="ECO:0000313" key="4">
    <source>
        <dbReference type="EMBL" id="MDC0748351.1"/>
    </source>
</evidence>
<evidence type="ECO:0000259" key="3">
    <source>
        <dbReference type="PROSITE" id="PS51841"/>
    </source>
</evidence>
<evidence type="ECO:0000313" key="5">
    <source>
        <dbReference type="Proteomes" id="UP001221411"/>
    </source>
</evidence>
<dbReference type="SUPFAM" id="SSF74853">
    <property type="entry name" value="Lamin A/C globular tail domain"/>
    <property type="match status" value="1"/>
</dbReference>
<organism evidence="4 5">
    <name type="scientific">Polyangium mundeleinium</name>
    <dbReference type="NCBI Taxonomy" id="2995306"/>
    <lineage>
        <taxon>Bacteria</taxon>
        <taxon>Pseudomonadati</taxon>
        <taxon>Myxococcota</taxon>
        <taxon>Polyangia</taxon>
        <taxon>Polyangiales</taxon>
        <taxon>Polyangiaceae</taxon>
        <taxon>Polyangium</taxon>
    </lineage>
</organism>
<evidence type="ECO:0000256" key="2">
    <source>
        <dbReference type="SAM" id="SignalP"/>
    </source>
</evidence>
<name>A0ABT5F2X8_9BACT</name>
<feature type="region of interest" description="Disordered" evidence="1">
    <location>
        <begin position="23"/>
        <end position="62"/>
    </location>
</feature>
<dbReference type="Proteomes" id="UP001221411">
    <property type="component" value="Unassembled WGS sequence"/>
</dbReference>
<dbReference type="InterPro" id="IPR036415">
    <property type="entry name" value="Lamin_tail_dom_sf"/>
</dbReference>
<dbReference type="Pfam" id="PF00932">
    <property type="entry name" value="LTD"/>
    <property type="match status" value="1"/>
</dbReference>
<dbReference type="Gene3D" id="2.60.40.1260">
    <property type="entry name" value="Lamin Tail domain"/>
    <property type="match status" value="1"/>
</dbReference>
<comment type="caution">
    <text evidence="4">The sequence shown here is derived from an EMBL/GenBank/DDBJ whole genome shotgun (WGS) entry which is preliminary data.</text>
</comment>
<reference evidence="4 5" key="1">
    <citation type="submission" date="2022-11" db="EMBL/GenBank/DDBJ databases">
        <title>Minimal conservation of predation-associated metabolite biosynthetic gene clusters underscores biosynthetic potential of Myxococcota including descriptions for ten novel species: Archangium lansinium sp. nov., Myxococcus landrumus sp. nov., Nannocystis bai.</title>
        <authorList>
            <person name="Ahearne A."/>
            <person name="Stevens C."/>
            <person name="Dowd S."/>
        </authorList>
    </citation>
    <scope>NUCLEOTIDE SEQUENCE [LARGE SCALE GENOMIC DNA]</scope>
    <source>
        <strain evidence="4 5">RJM3</strain>
    </source>
</reference>
<dbReference type="PROSITE" id="PS51841">
    <property type="entry name" value="LTD"/>
    <property type="match status" value="1"/>
</dbReference>
<feature type="chain" id="PRO_5045761000" evidence="2">
    <location>
        <begin position="18"/>
        <end position="219"/>
    </location>
</feature>
<accession>A0ABT5F2X8</accession>
<keyword evidence="2" id="KW-0732">Signal</keyword>
<feature type="compositionally biased region" description="Gly residues" evidence="1">
    <location>
        <begin position="39"/>
        <end position="62"/>
    </location>
</feature>
<keyword evidence="5" id="KW-1185">Reference proteome</keyword>
<proteinExistence type="predicted"/>
<feature type="domain" description="LTD" evidence="3">
    <location>
        <begin position="59"/>
        <end position="196"/>
    </location>
</feature>
<feature type="signal peptide" evidence="2">
    <location>
        <begin position="1"/>
        <end position="17"/>
    </location>
</feature>
<dbReference type="RefSeq" id="WP_271927251.1">
    <property type="nucleotide sequence ID" value="NZ_JAQNDO010000001.1"/>
</dbReference>
<sequence length="219" mass="21225">MARMEFFLAGVFVAATAALGCSEASEDRPPTGGASSSAGQGGGGNGGSSGSGGSGQGGGGGSGAGAAKVVINEIAATGEEWIEIVNVGDAVMDLDGYGIADQDGDAPKLAEAVRFEAGTKLAPGSYLVIVAGLDAPEAGPQAECLSEGGPATCYQAGFGISASKGDKIFFLSPSDAIVEEAAYPAEAVADGLTFGRVPNGIGDFEACEPTPGAANTKAP</sequence>